<evidence type="ECO:0000256" key="1">
    <source>
        <dbReference type="SAM" id="MobiDB-lite"/>
    </source>
</evidence>
<feature type="compositionally biased region" description="Basic and acidic residues" evidence="1">
    <location>
        <begin position="1"/>
        <end position="13"/>
    </location>
</feature>
<gene>
    <name evidence="3" type="ORF">NDR86_09505</name>
</gene>
<reference evidence="3" key="1">
    <citation type="submission" date="2022-06" db="EMBL/GenBank/DDBJ databases">
        <title>Novel species in genus nocardia.</title>
        <authorList>
            <person name="Li F."/>
        </authorList>
    </citation>
    <scope>NUCLEOTIDE SEQUENCE</scope>
    <source>
        <strain evidence="3">CDC141</strain>
    </source>
</reference>
<dbReference type="AlphaFoldDB" id="A0A9X2E4X6"/>
<keyword evidence="2" id="KW-0812">Transmembrane</keyword>
<name>A0A9X2E4X6_9NOCA</name>
<feature type="region of interest" description="Disordered" evidence="1">
    <location>
        <begin position="128"/>
        <end position="147"/>
    </location>
</feature>
<protein>
    <submittedName>
        <fullName evidence="3">Uncharacterized protein</fullName>
    </submittedName>
</protein>
<accession>A0A9X2E4X6</accession>
<keyword evidence="2" id="KW-0472">Membrane</keyword>
<dbReference type="EMBL" id="JAMRXG010000003">
    <property type="protein sequence ID" value="MCM6773705.1"/>
    <property type="molecule type" value="Genomic_DNA"/>
</dbReference>
<evidence type="ECO:0000256" key="2">
    <source>
        <dbReference type="SAM" id="Phobius"/>
    </source>
</evidence>
<comment type="caution">
    <text evidence="3">The sequence shown here is derived from an EMBL/GenBank/DDBJ whole genome shotgun (WGS) entry which is preliminary data.</text>
</comment>
<evidence type="ECO:0000313" key="3">
    <source>
        <dbReference type="EMBL" id="MCM6773705.1"/>
    </source>
</evidence>
<feature type="region of interest" description="Disordered" evidence="1">
    <location>
        <begin position="1"/>
        <end position="56"/>
    </location>
</feature>
<feature type="transmembrane region" description="Helical" evidence="2">
    <location>
        <begin position="79"/>
        <end position="98"/>
    </location>
</feature>
<proteinExistence type="predicted"/>
<dbReference type="Proteomes" id="UP001139157">
    <property type="component" value="Unassembled WGS sequence"/>
</dbReference>
<sequence length="161" mass="17067">MARDDERVRERLGALDGGRAAHGGRWDLEESVGRDDDRYDEGPRTPQWLSEPADGGSVWHERFVPQRLRGTRWDPGRRGLIVIAAVGLVAVVLAAAAAQRERPAMHAVPPLPTVGSVVASAGPLPSETVAAPSATPPGAKPVERTPVERPGELVVSVVGLV</sequence>
<evidence type="ECO:0000313" key="4">
    <source>
        <dbReference type="Proteomes" id="UP001139157"/>
    </source>
</evidence>
<keyword evidence="4" id="KW-1185">Reference proteome</keyword>
<feature type="compositionally biased region" description="Basic and acidic residues" evidence="1">
    <location>
        <begin position="24"/>
        <end position="43"/>
    </location>
</feature>
<organism evidence="3 4">
    <name type="scientific">Nocardia pulmonis</name>
    <dbReference type="NCBI Taxonomy" id="2951408"/>
    <lineage>
        <taxon>Bacteria</taxon>
        <taxon>Bacillati</taxon>
        <taxon>Actinomycetota</taxon>
        <taxon>Actinomycetes</taxon>
        <taxon>Mycobacteriales</taxon>
        <taxon>Nocardiaceae</taxon>
        <taxon>Nocardia</taxon>
    </lineage>
</organism>
<dbReference type="RefSeq" id="WP_251910760.1">
    <property type="nucleotide sequence ID" value="NZ_JAMRXG010000003.1"/>
</dbReference>
<keyword evidence="2" id="KW-1133">Transmembrane helix</keyword>